<dbReference type="PANTHER" id="PTHR30346:SF0">
    <property type="entry name" value="HCA OPERON TRANSCRIPTIONAL ACTIVATOR HCAR"/>
    <property type="match status" value="1"/>
</dbReference>
<evidence type="ECO:0000313" key="7">
    <source>
        <dbReference type="Proteomes" id="UP000616724"/>
    </source>
</evidence>
<accession>A0A8J3W3N6</accession>
<evidence type="ECO:0000313" key="6">
    <source>
        <dbReference type="EMBL" id="GIH74540.1"/>
    </source>
</evidence>
<evidence type="ECO:0000256" key="3">
    <source>
        <dbReference type="ARBA" id="ARBA00023125"/>
    </source>
</evidence>
<feature type="domain" description="HTH lysR-type" evidence="5">
    <location>
        <begin position="1"/>
        <end position="59"/>
    </location>
</feature>
<dbReference type="Gene3D" id="1.10.10.10">
    <property type="entry name" value="Winged helix-like DNA-binding domain superfamily/Winged helix DNA-binding domain"/>
    <property type="match status" value="1"/>
</dbReference>
<name>A0A8J3W3N6_9ACTN</name>
<comment type="caution">
    <text evidence="6">The sequence shown here is derived from an EMBL/GenBank/DDBJ whole genome shotgun (WGS) entry which is preliminary data.</text>
</comment>
<dbReference type="PRINTS" id="PR00039">
    <property type="entry name" value="HTHLYSR"/>
</dbReference>
<evidence type="ECO:0000256" key="1">
    <source>
        <dbReference type="ARBA" id="ARBA00009437"/>
    </source>
</evidence>
<dbReference type="PANTHER" id="PTHR30346">
    <property type="entry name" value="TRANSCRIPTIONAL DUAL REGULATOR HCAR-RELATED"/>
    <property type="match status" value="1"/>
</dbReference>
<reference evidence="6 7" key="1">
    <citation type="submission" date="2021-01" db="EMBL/GenBank/DDBJ databases">
        <title>Whole genome shotgun sequence of Planobispora longispora NBRC 13918.</title>
        <authorList>
            <person name="Komaki H."/>
            <person name="Tamura T."/>
        </authorList>
    </citation>
    <scope>NUCLEOTIDE SEQUENCE [LARGE SCALE GENOMIC DNA]</scope>
    <source>
        <strain evidence="6 7">NBRC 13918</strain>
    </source>
</reference>
<dbReference type="Gene3D" id="3.40.190.10">
    <property type="entry name" value="Periplasmic binding protein-like II"/>
    <property type="match status" value="2"/>
</dbReference>
<gene>
    <name evidence="6" type="ORF">Plo01_09690</name>
</gene>
<dbReference type="FunFam" id="1.10.10.10:FF:000001">
    <property type="entry name" value="LysR family transcriptional regulator"/>
    <property type="match status" value="1"/>
</dbReference>
<evidence type="ECO:0000259" key="5">
    <source>
        <dbReference type="PROSITE" id="PS50931"/>
    </source>
</evidence>
<dbReference type="PROSITE" id="PS50931">
    <property type="entry name" value="HTH_LYSR"/>
    <property type="match status" value="1"/>
</dbReference>
<evidence type="ECO:0000256" key="2">
    <source>
        <dbReference type="ARBA" id="ARBA00023015"/>
    </source>
</evidence>
<organism evidence="6 7">
    <name type="scientific">Planobispora longispora</name>
    <dbReference type="NCBI Taxonomy" id="28887"/>
    <lineage>
        <taxon>Bacteria</taxon>
        <taxon>Bacillati</taxon>
        <taxon>Actinomycetota</taxon>
        <taxon>Actinomycetes</taxon>
        <taxon>Streptosporangiales</taxon>
        <taxon>Streptosporangiaceae</taxon>
        <taxon>Planobispora</taxon>
    </lineage>
</organism>
<proteinExistence type="inferred from homology"/>
<dbReference type="EMBL" id="BOOH01000009">
    <property type="protein sequence ID" value="GIH74540.1"/>
    <property type="molecule type" value="Genomic_DNA"/>
</dbReference>
<keyword evidence="2" id="KW-0805">Transcription regulation</keyword>
<dbReference type="GO" id="GO:0003700">
    <property type="term" value="F:DNA-binding transcription factor activity"/>
    <property type="evidence" value="ECO:0007669"/>
    <property type="project" value="InterPro"/>
</dbReference>
<sequence>MDLVKHLRYFTVVAEELHFGNAAVRLGMAQPPLSQGIRRLEEELGVRLFDRSSRQVRLTEAGRAVLAEAGEILARVDRLRALAGREEGEVLRVGVPPDLGSAVIAALIAGFEEACRETAAPEAAHHPATGRAKAGAERAGGGVRLVPAEMWSADQAAALTAGALDVGVLRHPIAAPGLVFGPTLVQHPGVVLAESDPLARLSSVHLADLAGRRLVLFPGEPGLHEETLAECRRHGFVPQEVHHAQTLGLVMAGTAVAFGPRVELPGLCWRTLVGAPLAWRISAAWRGEAGPAAEAFGAVAVRVLKENAGMTEDGAAPVRRVRSRPASGFLA</sequence>
<dbReference type="GO" id="GO:0032993">
    <property type="term" value="C:protein-DNA complex"/>
    <property type="evidence" value="ECO:0007669"/>
    <property type="project" value="TreeGrafter"/>
</dbReference>
<dbReference type="InterPro" id="IPR005119">
    <property type="entry name" value="LysR_subst-bd"/>
</dbReference>
<dbReference type="InterPro" id="IPR036388">
    <property type="entry name" value="WH-like_DNA-bd_sf"/>
</dbReference>
<comment type="similarity">
    <text evidence="1">Belongs to the LysR transcriptional regulatory family.</text>
</comment>
<dbReference type="SUPFAM" id="SSF53850">
    <property type="entry name" value="Periplasmic binding protein-like II"/>
    <property type="match status" value="1"/>
</dbReference>
<dbReference type="InterPro" id="IPR036390">
    <property type="entry name" value="WH_DNA-bd_sf"/>
</dbReference>
<dbReference type="AlphaFoldDB" id="A0A8J3W3N6"/>
<keyword evidence="4" id="KW-0804">Transcription</keyword>
<dbReference type="RefSeq" id="WP_203889252.1">
    <property type="nucleotide sequence ID" value="NZ_BOOH01000009.1"/>
</dbReference>
<keyword evidence="3" id="KW-0238">DNA-binding</keyword>
<keyword evidence="7" id="KW-1185">Reference proteome</keyword>
<dbReference type="Proteomes" id="UP000616724">
    <property type="component" value="Unassembled WGS sequence"/>
</dbReference>
<dbReference type="Pfam" id="PF00126">
    <property type="entry name" value="HTH_1"/>
    <property type="match status" value="1"/>
</dbReference>
<dbReference type="Pfam" id="PF03466">
    <property type="entry name" value="LysR_substrate"/>
    <property type="match status" value="1"/>
</dbReference>
<dbReference type="GO" id="GO:0003677">
    <property type="term" value="F:DNA binding"/>
    <property type="evidence" value="ECO:0007669"/>
    <property type="project" value="UniProtKB-KW"/>
</dbReference>
<protein>
    <submittedName>
        <fullName evidence="6">Transcriptional regulator</fullName>
    </submittedName>
</protein>
<dbReference type="CDD" id="cd08414">
    <property type="entry name" value="PBP2_LTTR_aromatics_like"/>
    <property type="match status" value="1"/>
</dbReference>
<dbReference type="SUPFAM" id="SSF46785">
    <property type="entry name" value="Winged helix' DNA-binding domain"/>
    <property type="match status" value="1"/>
</dbReference>
<evidence type="ECO:0000256" key="4">
    <source>
        <dbReference type="ARBA" id="ARBA00023163"/>
    </source>
</evidence>
<dbReference type="InterPro" id="IPR000847">
    <property type="entry name" value="LysR_HTH_N"/>
</dbReference>